<comment type="subcellular location">
    <subcellularLocation>
        <location evidence="1 4">Nucleus</location>
        <location evidence="1 4">Nucleolus</location>
    </subcellularLocation>
</comment>
<dbReference type="OrthoDB" id="407658at2759"/>
<evidence type="ECO:0000259" key="6">
    <source>
        <dbReference type="PROSITE" id="PS50833"/>
    </source>
</evidence>
<comment type="caution">
    <text evidence="7">The sequence shown here is derived from an EMBL/GenBank/DDBJ whole genome shotgun (WGS) entry which is preliminary data.</text>
</comment>
<protein>
    <recommendedName>
        <fullName evidence="4">Ribosome production factor 2 homolog</fullName>
    </recommendedName>
    <alternativeName>
        <fullName evidence="4">Ribosome biogenesis protein RPF2 homolog</fullName>
    </alternativeName>
</protein>
<accession>R4X845</accession>
<dbReference type="Proteomes" id="UP000013776">
    <property type="component" value="Unassembled WGS sequence"/>
</dbReference>
<dbReference type="AlphaFoldDB" id="R4X845"/>
<organism evidence="7 8">
    <name type="scientific">Taphrina deformans (strain PYCC 5710 / ATCC 11124 / CBS 356.35 / IMI 108563 / JCM 9778 / NBRC 8474)</name>
    <name type="common">Peach leaf curl fungus</name>
    <name type="synonym">Lalaria deformans</name>
    <dbReference type="NCBI Taxonomy" id="1097556"/>
    <lineage>
        <taxon>Eukaryota</taxon>
        <taxon>Fungi</taxon>
        <taxon>Dikarya</taxon>
        <taxon>Ascomycota</taxon>
        <taxon>Taphrinomycotina</taxon>
        <taxon>Taphrinomycetes</taxon>
        <taxon>Taphrinales</taxon>
        <taxon>Taphrinaceae</taxon>
        <taxon>Taphrina</taxon>
    </lineage>
</organism>
<feature type="compositionally biased region" description="Acidic residues" evidence="5">
    <location>
        <begin position="295"/>
        <end position="315"/>
    </location>
</feature>
<proteinExistence type="inferred from homology"/>
<dbReference type="GO" id="GO:0000027">
    <property type="term" value="P:ribosomal large subunit assembly"/>
    <property type="evidence" value="ECO:0007669"/>
    <property type="project" value="InterPro"/>
</dbReference>
<feature type="domain" description="Brix" evidence="6">
    <location>
        <begin position="28"/>
        <end position="239"/>
    </location>
</feature>
<name>R4X845_TAPDE</name>
<evidence type="ECO:0000313" key="7">
    <source>
        <dbReference type="EMBL" id="CCG81684.1"/>
    </source>
</evidence>
<keyword evidence="3 4" id="KW-0539">Nucleus</keyword>
<sequence length="323" mass="36874">MLRTIKPKNARTKRVLDERAAKLVENTKQAIFIKGQTANAITQQAMQDLMTLKKPDAQSFSKNNNNILPFEDPASIEFFSEKNDASLFVIGSHSKKRPNNLVLARTFDSQILDMVEVGVENPKFLSDFKNVKCNVGMRPLMLFSGPLFESHPSFRHIKSYFMDFFRGREIQTIDAVSLQHVMVFSHTDSSDSSILPPVHLRVYLIRAHKSGQKLPRVELEEMGPRLDFRVRRLQEADEGAMKMALKRPTKQVPKTKKNIGTDSMGDKIAQIHLGKQDLDSMQTRKFKGLKRSRDNEEDEEPVYEIEEDIVSGSEDEAPKRIKA</sequence>
<dbReference type="PANTHER" id="PTHR12728:SF0">
    <property type="entry name" value="RIBOSOME PRODUCTION FACTOR 2 HOMOLOG"/>
    <property type="match status" value="1"/>
</dbReference>
<evidence type="ECO:0000313" key="8">
    <source>
        <dbReference type="Proteomes" id="UP000013776"/>
    </source>
</evidence>
<comment type="similarity">
    <text evidence="2 4">Belongs to the RPF2 family.</text>
</comment>
<dbReference type="SMART" id="SM00879">
    <property type="entry name" value="Brix"/>
    <property type="match status" value="1"/>
</dbReference>
<dbReference type="eggNOG" id="KOG3031">
    <property type="taxonomic scope" value="Eukaryota"/>
</dbReference>
<keyword evidence="8" id="KW-1185">Reference proteome</keyword>
<dbReference type="PROSITE" id="PS50833">
    <property type="entry name" value="BRIX"/>
    <property type="match status" value="1"/>
</dbReference>
<dbReference type="InterPro" id="IPR007109">
    <property type="entry name" value="Brix"/>
</dbReference>
<dbReference type="STRING" id="1097556.R4X845"/>
<evidence type="ECO:0000256" key="2">
    <source>
        <dbReference type="ARBA" id="ARBA00010782"/>
    </source>
</evidence>
<feature type="region of interest" description="Disordered" evidence="5">
    <location>
        <begin position="273"/>
        <end position="323"/>
    </location>
</feature>
<reference evidence="7 8" key="1">
    <citation type="journal article" date="2013" name="MBio">
        <title>Genome sequencing of the plant pathogen Taphrina deformans, the causal agent of peach leaf curl.</title>
        <authorList>
            <person name="Cisse O.H."/>
            <person name="Almeida J.M.G.C.F."/>
            <person name="Fonseca A."/>
            <person name="Kumar A.A."/>
            <person name="Salojaervi J."/>
            <person name="Overmyer K."/>
            <person name="Hauser P.M."/>
            <person name="Pagni M."/>
        </authorList>
    </citation>
    <scope>NUCLEOTIDE SEQUENCE [LARGE SCALE GENOMIC DNA]</scope>
    <source>
        <strain evidence="8">PYCC 5710 / ATCC 11124 / CBS 356.35 / IMI 108563 / JCM 9778 / NBRC 8474</strain>
    </source>
</reference>
<dbReference type="Pfam" id="PF04427">
    <property type="entry name" value="Brix"/>
    <property type="match status" value="1"/>
</dbReference>
<dbReference type="GO" id="GO:0005730">
    <property type="term" value="C:nucleolus"/>
    <property type="evidence" value="ECO:0007669"/>
    <property type="project" value="UniProtKB-SubCell"/>
</dbReference>
<dbReference type="VEuPathDB" id="FungiDB:TAPDE_001502"/>
<dbReference type="GO" id="GO:0019843">
    <property type="term" value="F:rRNA binding"/>
    <property type="evidence" value="ECO:0007669"/>
    <property type="project" value="UniProtKB-UniRule"/>
</dbReference>
<evidence type="ECO:0000256" key="5">
    <source>
        <dbReference type="SAM" id="MobiDB-lite"/>
    </source>
</evidence>
<dbReference type="GO" id="GO:0000463">
    <property type="term" value="P:maturation of LSU-rRNA from tricistronic rRNA transcript (SSU-rRNA, 5.8S rRNA, LSU-rRNA)"/>
    <property type="evidence" value="ECO:0007669"/>
    <property type="project" value="TreeGrafter"/>
</dbReference>
<evidence type="ECO:0000256" key="3">
    <source>
        <dbReference type="ARBA" id="ARBA00023242"/>
    </source>
</evidence>
<dbReference type="InterPro" id="IPR039770">
    <property type="entry name" value="Rpf2"/>
</dbReference>
<evidence type="ECO:0000256" key="1">
    <source>
        <dbReference type="ARBA" id="ARBA00004604"/>
    </source>
</evidence>
<gene>
    <name evidence="7" type="ORF">TAPDE_001502</name>
</gene>
<dbReference type="EMBL" id="CAHR02000055">
    <property type="protein sequence ID" value="CCG81684.1"/>
    <property type="molecule type" value="Genomic_DNA"/>
</dbReference>
<evidence type="ECO:0000256" key="4">
    <source>
        <dbReference type="RuleBase" id="RU367086"/>
    </source>
</evidence>
<dbReference type="PANTHER" id="PTHR12728">
    <property type="entry name" value="BRIX DOMAIN CONTAINING PROTEIN"/>
    <property type="match status" value="1"/>
</dbReference>